<evidence type="ECO:0000256" key="2">
    <source>
        <dbReference type="ARBA" id="ARBA00022679"/>
    </source>
</evidence>
<dbReference type="Proteomes" id="UP000184932">
    <property type="component" value="Unassembled WGS sequence"/>
</dbReference>
<sequence>MSGNEAERTTGEALAAGLAEAGTEVVFGIPGAHMYAFNDALAREAGRIRFIHTRHEQGAGYMAYGYARASGRPGVFTVVPGPGVLNAGAALSTAYAGGTPVLCVTGNIFSNLIGQGRGQLHELPDQLATLGSITRWAGRVEHASETGRMLGRAFGEMARGRGGPAAIEAPWDVMAAKGTVRGGYEAEAVLPPPLDEGQLARAAEMIAEAENPMIFVGFGAMGAGAEVLALARKLGAPVVAHRSGKGVIPEDDPLAVNMVAGYDLYRDCDLILGIGSRLELPFMRWQWKPEGVKVLRIDIDPTEAVRLKPDGFVLGDAGEACAALLGRVGEGPDRGAAIAAARAAAQEKIDGVQPQVGFLKAIRAALPRDGFFVEEISQVGFTARFAFPVYEPRTYVTSAYQENLGFGYNTALGVKVANPDRAVVAVTGDGGFLFGAQEMATAAQHGIGVVVVVFDNGAFGNVLRDQDTMYEGRRLGAELGNPDFVAMAKSFGLHAERADTPEALEAALKAALDRDEPALICVKQERGSDGSPWPLLMPPPHGEGPKKGYF</sequence>
<dbReference type="GO" id="GO:0000287">
    <property type="term" value="F:magnesium ion binding"/>
    <property type="evidence" value="ECO:0007669"/>
    <property type="project" value="InterPro"/>
</dbReference>
<dbReference type="GO" id="GO:0030976">
    <property type="term" value="F:thiamine pyrophosphate binding"/>
    <property type="evidence" value="ECO:0007669"/>
    <property type="project" value="InterPro"/>
</dbReference>
<dbReference type="InterPro" id="IPR011766">
    <property type="entry name" value="TPP_enzyme_TPP-bd"/>
</dbReference>
<dbReference type="STRING" id="1217970.SAMN05444002_1782"/>
<dbReference type="Gene3D" id="3.40.50.970">
    <property type="match status" value="2"/>
</dbReference>
<dbReference type="OrthoDB" id="4494979at2"/>
<evidence type="ECO:0000259" key="7">
    <source>
        <dbReference type="Pfam" id="PF02775"/>
    </source>
</evidence>
<dbReference type="Pfam" id="PF02775">
    <property type="entry name" value="TPP_enzyme_C"/>
    <property type="match status" value="1"/>
</dbReference>
<dbReference type="RefSeq" id="WP_074255881.1">
    <property type="nucleotide sequence ID" value="NZ_FSRL01000001.1"/>
</dbReference>
<dbReference type="PROSITE" id="PS00187">
    <property type="entry name" value="TPP_ENZYMES"/>
    <property type="match status" value="1"/>
</dbReference>
<comment type="similarity">
    <text evidence="1 4">Belongs to the TPP enzyme family.</text>
</comment>
<dbReference type="PANTHER" id="PTHR18968:SF167">
    <property type="entry name" value="ACETOLACTATE SYNTHASE LARGE SUBUNIT ILVB2-RELATED"/>
    <property type="match status" value="1"/>
</dbReference>
<dbReference type="SUPFAM" id="SSF52518">
    <property type="entry name" value="Thiamin diphosphate-binding fold (THDP-binding)"/>
    <property type="match status" value="2"/>
</dbReference>
<dbReference type="InterPro" id="IPR029061">
    <property type="entry name" value="THDP-binding"/>
</dbReference>
<dbReference type="Gene3D" id="3.40.50.1220">
    <property type="entry name" value="TPP-binding domain"/>
    <property type="match status" value="1"/>
</dbReference>
<dbReference type="InterPro" id="IPR029035">
    <property type="entry name" value="DHS-like_NAD/FAD-binding_dom"/>
</dbReference>
<evidence type="ECO:0000256" key="4">
    <source>
        <dbReference type="RuleBase" id="RU362132"/>
    </source>
</evidence>
<evidence type="ECO:0000259" key="6">
    <source>
        <dbReference type="Pfam" id="PF00205"/>
    </source>
</evidence>
<name>A0A1N6FLY7_9RHOB</name>
<evidence type="ECO:0000256" key="5">
    <source>
        <dbReference type="SAM" id="MobiDB-lite"/>
    </source>
</evidence>
<feature type="domain" description="Thiamine pyrophosphate enzyme N-terminal TPP-binding" evidence="8">
    <location>
        <begin position="9"/>
        <end position="128"/>
    </location>
</feature>
<dbReference type="GO" id="GO:0009097">
    <property type="term" value="P:isoleucine biosynthetic process"/>
    <property type="evidence" value="ECO:0007669"/>
    <property type="project" value="TreeGrafter"/>
</dbReference>
<keyword evidence="10" id="KW-1185">Reference proteome</keyword>
<organism evidence="9 10">
    <name type="scientific">Vannielia litorea</name>
    <dbReference type="NCBI Taxonomy" id="1217970"/>
    <lineage>
        <taxon>Bacteria</taxon>
        <taxon>Pseudomonadati</taxon>
        <taxon>Pseudomonadota</taxon>
        <taxon>Alphaproteobacteria</taxon>
        <taxon>Rhodobacterales</taxon>
        <taxon>Paracoccaceae</taxon>
        <taxon>Vannielia</taxon>
    </lineage>
</organism>
<dbReference type="InterPro" id="IPR012000">
    <property type="entry name" value="Thiamin_PyroP_enz_cen_dom"/>
</dbReference>
<dbReference type="Pfam" id="PF02776">
    <property type="entry name" value="TPP_enzyme_N"/>
    <property type="match status" value="1"/>
</dbReference>
<dbReference type="InterPro" id="IPR012001">
    <property type="entry name" value="Thiamin_PyroP_enz_TPP-bd_dom"/>
</dbReference>
<dbReference type="CDD" id="cd00568">
    <property type="entry name" value="TPP_enzymes"/>
    <property type="match status" value="1"/>
</dbReference>
<evidence type="ECO:0000256" key="1">
    <source>
        <dbReference type="ARBA" id="ARBA00007812"/>
    </source>
</evidence>
<evidence type="ECO:0000259" key="8">
    <source>
        <dbReference type="Pfam" id="PF02776"/>
    </source>
</evidence>
<feature type="region of interest" description="Disordered" evidence="5">
    <location>
        <begin position="524"/>
        <end position="550"/>
    </location>
</feature>
<keyword evidence="2" id="KW-0808">Transferase</keyword>
<dbReference type="PANTHER" id="PTHR18968">
    <property type="entry name" value="THIAMINE PYROPHOSPHATE ENZYMES"/>
    <property type="match status" value="1"/>
</dbReference>
<dbReference type="GO" id="GO:0005948">
    <property type="term" value="C:acetolactate synthase complex"/>
    <property type="evidence" value="ECO:0007669"/>
    <property type="project" value="TreeGrafter"/>
</dbReference>
<dbReference type="InterPro" id="IPR000399">
    <property type="entry name" value="TPP-bd_CS"/>
</dbReference>
<evidence type="ECO:0000313" key="10">
    <source>
        <dbReference type="Proteomes" id="UP000184932"/>
    </source>
</evidence>
<dbReference type="GO" id="GO:0050660">
    <property type="term" value="F:flavin adenine dinucleotide binding"/>
    <property type="evidence" value="ECO:0007669"/>
    <property type="project" value="TreeGrafter"/>
</dbReference>
<dbReference type="SUPFAM" id="SSF52467">
    <property type="entry name" value="DHS-like NAD/FAD-binding domain"/>
    <property type="match status" value="1"/>
</dbReference>
<dbReference type="AlphaFoldDB" id="A0A1N6FLY7"/>
<dbReference type="GO" id="GO:0009099">
    <property type="term" value="P:L-valine biosynthetic process"/>
    <property type="evidence" value="ECO:0007669"/>
    <property type="project" value="TreeGrafter"/>
</dbReference>
<dbReference type="GO" id="GO:0003984">
    <property type="term" value="F:acetolactate synthase activity"/>
    <property type="evidence" value="ECO:0007669"/>
    <property type="project" value="TreeGrafter"/>
</dbReference>
<accession>A0A1N6FLY7</accession>
<feature type="domain" description="Thiamine pyrophosphate enzyme central" evidence="6">
    <location>
        <begin position="199"/>
        <end position="324"/>
    </location>
</feature>
<dbReference type="NCBIfam" id="NF006122">
    <property type="entry name" value="PRK08266.1"/>
    <property type="match status" value="1"/>
</dbReference>
<evidence type="ECO:0000313" key="9">
    <source>
        <dbReference type="EMBL" id="SIN96313.1"/>
    </source>
</evidence>
<proteinExistence type="inferred from homology"/>
<keyword evidence="3 4" id="KW-0786">Thiamine pyrophosphate</keyword>
<gene>
    <name evidence="9" type="ORF">SAMN05444002_1782</name>
</gene>
<dbReference type="EMBL" id="FSRL01000001">
    <property type="protein sequence ID" value="SIN96313.1"/>
    <property type="molecule type" value="Genomic_DNA"/>
</dbReference>
<reference evidence="10" key="1">
    <citation type="submission" date="2016-11" db="EMBL/GenBank/DDBJ databases">
        <authorList>
            <person name="Varghese N."/>
            <person name="Submissions S."/>
        </authorList>
    </citation>
    <scope>NUCLEOTIDE SEQUENCE [LARGE SCALE GENOMIC DNA]</scope>
    <source>
        <strain evidence="10">DSM 29440</strain>
    </source>
</reference>
<protein>
    <submittedName>
        <fullName evidence="9">Acetolactate synthase-1/2/3 large subunit</fullName>
    </submittedName>
</protein>
<dbReference type="Pfam" id="PF00205">
    <property type="entry name" value="TPP_enzyme_M"/>
    <property type="match status" value="1"/>
</dbReference>
<dbReference type="InterPro" id="IPR045229">
    <property type="entry name" value="TPP_enz"/>
</dbReference>
<feature type="domain" description="Thiamine pyrophosphate enzyme TPP-binding" evidence="7">
    <location>
        <begin position="380"/>
        <end position="520"/>
    </location>
</feature>
<dbReference type="CDD" id="cd07035">
    <property type="entry name" value="TPP_PYR_POX_like"/>
    <property type="match status" value="1"/>
</dbReference>
<evidence type="ECO:0000256" key="3">
    <source>
        <dbReference type="ARBA" id="ARBA00023052"/>
    </source>
</evidence>